<evidence type="ECO:0000313" key="1">
    <source>
        <dbReference type="EMBL" id="MBB6003545.1"/>
    </source>
</evidence>
<evidence type="ECO:0000313" key="2">
    <source>
        <dbReference type="Proteomes" id="UP000524404"/>
    </source>
</evidence>
<proteinExistence type="predicted"/>
<protein>
    <submittedName>
        <fullName evidence="1">Uncharacterized protein</fullName>
    </submittedName>
</protein>
<sequence>MCQILVFSVYGRTLSVKQAQHFGKHKCKIESPSEQQTLGSNIRVFVDLNATSEQPDALSVLSYIQNTNPLAFQFETPSHFKRYFYQILFEHFIAKNAP</sequence>
<dbReference type="AlphaFoldDB" id="A0A841EK32"/>
<organism evidence="1 2">
    <name type="scientific">Arcicella rosea</name>
    <dbReference type="NCBI Taxonomy" id="502909"/>
    <lineage>
        <taxon>Bacteria</taxon>
        <taxon>Pseudomonadati</taxon>
        <taxon>Bacteroidota</taxon>
        <taxon>Cytophagia</taxon>
        <taxon>Cytophagales</taxon>
        <taxon>Flectobacillaceae</taxon>
        <taxon>Arcicella</taxon>
    </lineage>
</organism>
<name>A0A841EK32_9BACT</name>
<comment type="caution">
    <text evidence="1">The sequence shown here is derived from an EMBL/GenBank/DDBJ whole genome shotgun (WGS) entry which is preliminary data.</text>
</comment>
<dbReference type="EMBL" id="JACHKT010000014">
    <property type="protein sequence ID" value="MBB6003545.1"/>
    <property type="molecule type" value="Genomic_DNA"/>
</dbReference>
<keyword evidence="2" id="KW-1185">Reference proteome</keyword>
<gene>
    <name evidence="1" type="ORF">HNP25_002203</name>
</gene>
<dbReference type="RefSeq" id="WP_184134070.1">
    <property type="nucleotide sequence ID" value="NZ_JACHKT010000014.1"/>
</dbReference>
<accession>A0A841EK32</accession>
<reference evidence="1 2" key="1">
    <citation type="submission" date="2020-08" db="EMBL/GenBank/DDBJ databases">
        <title>Functional genomics of gut bacteria from endangered species of beetles.</title>
        <authorList>
            <person name="Carlos-Shanley C."/>
        </authorList>
    </citation>
    <scope>NUCLEOTIDE SEQUENCE [LARGE SCALE GENOMIC DNA]</scope>
    <source>
        <strain evidence="1 2">S00070</strain>
    </source>
</reference>
<dbReference type="Proteomes" id="UP000524404">
    <property type="component" value="Unassembled WGS sequence"/>
</dbReference>